<dbReference type="Proteomes" id="UP001215151">
    <property type="component" value="Unassembled WGS sequence"/>
</dbReference>
<keyword evidence="3" id="KW-1185">Reference proteome</keyword>
<organism evidence="2 3">
    <name type="scientific">Trametes cubensis</name>
    <dbReference type="NCBI Taxonomy" id="1111947"/>
    <lineage>
        <taxon>Eukaryota</taxon>
        <taxon>Fungi</taxon>
        <taxon>Dikarya</taxon>
        <taxon>Basidiomycota</taxon>
        <taxon>Agaricomycotina</taxon>
        <taxon>Agaricomycetes</taxon>
        <taxon>Polyporales</taxon>
        <taxon>Polyporaceae</taxon>
        <taxon>Trametes</taxon>
    </lineage>
</organism>
<feature type="chain" id="PRO_5042292581" evidence="1">
    <location>
        <begin position="26"/>
        <end position="160"/>
    </location>
</feature>
<dbReference type="EMBL" id="JAPEVG010000115">
    <property type="protein sequence ID" value="KAJ8482400.1"/>
    <property type="molecule type" value="Genomic_DNA"/>
</dbReference>
<protein>
    <submittedName>
        <fullName evidence="2">Uncharacterized protein</fullName>
    </submittedName>
</protein>
<reference evidence="2" key="1">
    <citation type="submission" date="2022-11" db="EMBL/GenBank/DDBJ databases">
        <title>Genome Sequence of Cubamyces cubensis.</title>
        <authorList>
            <person name="Buettner E."/>
        </authorList>
    </citation>
    <scope>NUCLEOTIDE SEQUENCE</scope>
    <source>
        <strain evidence="2">MPL-01</strain>
    </source>
</reference>
<comment type="caution">
    <text evidence="2">The sequence shown here is derived from an EMBL/GenBank/DDBJ whole genome shotgun (WGS) entry which is preliminary data.</text>
</comment>
<dbReference type="AlphaFoldDB" id="A0AAD7TUA6"/>
<keyword evidence="1" id="KW-0732">Signal</keyword>
<proteinExistence type="predicted"/>
<name>A0AAD7TUA6_9APHY</name>
<gene>
    <name evidence="2" type="ORF">ONZ51_g5388</name>
</gene>
<sequence length="160" mass="17006">MLARADVHLQLLLALLSVLMGSGFAPQTSVSATSANVTIDDTYGDEFNGAQIAYSPEDSVSSWNLGVAVYVFCTVPTLSGFDSAGVGSSDMSFFVDGTEVGQYAQAPNADGFYSYNVPVFVMEGLSAGQHQLTIVNGRAGGFKSVMFLDYIKYTPIDRLD</sequence>
<evidence type="ECO:0000313" key="2">
    <source>
        <dbReference type="EMBL" id="KAJ8482400.1"/>
    </source>
</evidence>
<feature type="signal peptide" evidence="1">
    <location>
        <begin position="1"/>
        <end position="25"/>
    </location>
</feature>
<accession>A0AAD7TUA6</accession>
<evidence type="ECO:0000313" key="3">
    <source>
        <dbReference type="Proteomes" id="UP001215151"/>
    </source>
</evidence>
<evidence type="ECO:0000256" key="1">
    <source>
        <dbReference type="SAM" id="SignalP"/>
    </source>
</evidence>